<accession>A0A0N4WGN6</accession>
<evidence type="ECO:0000313" key="1">
    <source>
        <dbReference type="WBParaSite" id="HPLM_0000998701-mRNA-1"/>
    </source>
</evidence>
<protein>
    <submittedName>
        <fullName evidence="1">Anti-sigma factor</fullName>
    </submittedName>
</protein>
<dbReference type="AlphaFoldDB" id="A0A0N4WGN6"/>
<sequence>LVLLQFDQGIWPGQLVYKPGLFTYYHCIQFVSSNKSSPPRLHINWRSGSTTPSSQLNQATPTTIDADTLRAILSAQAAAQEKMLQAVMKKMQA</sequence>
<reference evidence="1" key="1">
    <citation type="submission" date="2017-02" db="UniProtKB">
        <authorList>
            <consortium name="WormBaseParasite"/>
        </authorList>
    </citation>
    <scope>IDENTIFICATION</scope>
</reference>
<proteinExistence type="predicted"/>
<dbReference type="WBParaSite" id="HPLM_0000998701-mRNA-1">
    <property type="protein sequence ID" value="HPLM_0000998701-mRNA-1"/>
    <property type="gene ID" value="HPLM_0000998701"/>
</dbReference>
<organism evidence="1">
    <name type="scientific">Haemonchus placei</name>
    <name type="common">Barber's pole worm</name>
    <dbReference type="NCBI Taxonomy" id="6290"/>
    <lineage>
        <taxon>Eukaryota</taxon>
        <taxon>Metazoa</taxon>
        <taxon>Ecdysozoa</taxon>
        <taxon>Nematoda</taxon>
        <taxon>Chromadorea</taxon>
        <taxon>Rhabditida</taxon>
        <taxon>Rhabditina</taxon>
        <taxon>Rhabditomorpha</taxon>
        <taxon>Strongyloidea</taxon>
        <taxon>Trichostrongylidae</taxon>
        <taxon>Haemonchus</taxon>
    </lineage>
</organism>
<name>A0A0N4WGN6_HAEPC</name>